<proteinExistence type="inferred from homology"/>
<keyword evidence="5" id="KW-0342">GTP-binding</keyword>
<accession>A0ABZ0SKU9</accession>
<evidence type="ECO:0000313" key="7">
    <source>
        <dbReference type="EMBL" id="WPR88820.1"/>
    </source>
</evidence>
<name>A0ABZ0SKU9_9MICO</name>
<evidence type="ECO:0000256" key="5">
    <source>
        <dbReference type="HAMAP-Rule" id="MF_00223"/>
    </source>
</evidence>
<keyword evidence="5" id="KW-0479">Metal-binding</keyword>
<dbReference type="EC" id="3.5.4.16" evidence="5"/>
<dbReference type="NCBIfam" id="NF006826">
    <property type="entry name" value="PRK09347.1-3"/>
    <property type="match status" value="1"/>
</dbReference>
<evidence type="ECO:0000256" key="1">
    <source>
        <dbReference type="ARBA" id="ARBA00001052"/>
    </source>
</evidence>
<comment type="similarity">
    <text evidence="5">Belongs to the GTP cyclohydrolase I family.</text>
</comment>
<dbReference type="InterPro" id="IPR001474">
    <property type="entry name" value="GTP_CycHdrlase_I"/>
</dbReference>
<reference evidence="7 8" key="1">
    <citation type="submission" date="2023-11" db="EMBL/GenBank/DDBJ databases">
        <title>Genome sequence of Microbacterium rhizosphaerae KACC 19337.</title>
        <authorList>
            <person name="Choi H."/>
            <person name="Kim S."/>
            <person name="Kim Y."/>
            <person name="Kwon S.-W."/>
            <person name="Heo J."/>
        </authorList>
    </citation>
    <scope>NUCLEOTIDE SEQUENCE [LARGE SCALE GENOMIC DNA]</scope>
    <source>
        <strain evidence="7 8">KACC 19337</strain>
    </source>
</reference>
<gene>
    <name evidence="5 7" type="primary">folE</name>
    <name evidence="7" type="ORF">SM116_13735</name>
</gene>
<keyword evidence="5" id="KW-0862">Zinc</keyword>
<dbReference type="EMBL" id="CP139368">
    <property type="protein sequence ID" value="WPR88820.1"/>
    <property type="molecule type" value="Genomic_DNA"/>
</dbReference>
<dbReference type="HAMAP" id="MF_00223">
    <property type="entry name" value="FolE"/>
    <property type="match status" value="1"/>
</dbReference>
<feature type="binding site" evidence="5">
    <location>
        <position position="157"/>
    </location>
    <ligand>
        <name>Zn(2+)</name>
        <dbReference type="ChEBI" id="CHEBI:29105"/>
    </ligand>
</feature>
<comment type="subunit">
    <text evidence="5">Homopolymer.</text>
</comment>
<evidence type="ECO:0000256" key="4">
    <source>
        <dbReference type="ARBA" id="ARBA00022801"/>
    </source>
</evidence>
<dbReference type="InterPro" id="IPR020602">
    <property type="entry name" value="GTP_CycHdrlase_I_dom"/>
</dbReference>
<dbReference type="RefSeq" id="WP_320941537.1">
    <property type="nucleotide sequence ID" value="NZ_BAABEU010000005.1"/>
</dbReference>
<feature type="binding site" evidence="5">
    <location>
        <position position="86"/>
    </location>
    <ligand>
        <name>Zn(2+)</name>
        <dbReference type="ChEBI" id="CHEBI:29105"/>
    </ligand>
</feature>
<dbReference type="InterPro" id="IPR043134">
    <property type="entry name" value="GTP-CH-I_N"/>
</dbReference>
<dbReference type="SUPFAM" id="SSF55620">
    <property type="entry name" value="Tetrahydrobiopterin biosynthesis enzymes-like"/>
    <property type="match status" value="1"/>
</dbReference>
<comment type="pathway">
    <text evidence="2 5">Cofactor biosynthesis; 7,8-dihydroneopterin triphosphate biosynthesis; 7,8-dihydroneopterin triphosphate from GTP: step 1/1.</text>
</comment>
<keyword evidence="5" id="KW-0547">Nucleotide-binding</keyword>
<evidence type="ECO:0000256" key="3">
    <source>
        <dbReference type="ARBA" id="ARBA00022563"/>
    </source>
</evidence>
<dbReference type="Proteomes" id="UP001323798">
    <property type="component" value="Chromosome"/>
</dbReference>
<dbReference type="Gene3D" id="1.10.286.10">
    <property type="match status" value="1"/>
</dbReference>
<dbReference type="GO" id="GO:0003934">
    <property type="term" value="F:GTP cyclohydrolase I activity"/>
    <property type="evidence" value="ECO:0007669"/>
    <property type="project" value="UniProtKB-EC"/>
</dbReference>
<protein>
    <recommendedName>
        <fullName evidence="5">GTP cyclohydrolase 1</fullName>
        <ecNumber evidence="5">3.5.4.16</ecNumber>
    </recommendedName>
    <alternativeName>
        <fullName evidence="5">GTP cyclohydrolase I</fullName>
        <shortName evidence="5">GTP-CH-I</shortName>
    </alternativeName>
</protein>
<organism evidence="7 8">
    <name type="scientific">Microbacterium rhizosphaerae</name>
    <dbReference type="NCBI Taxonomy" id="1678237"/>
    <lineage>
        <taxon>Bacteria</taxon>
        <taxon>Bacillati</taxon>
        <taxon>Actinomycetota</taxon>
        <taxon>Actinomycetes</taxon>
        <taxon>Micrococcales</taxon>
        <taxon>Microbacteriaceae</taxon>
        <taxon>Microbacterium</taxon>
    </lineage>
</organism>
<dbReference type="PANTHER" id="PTHR11109">
    <property type="entry name" value="GTP CYCLOHYDROLASE I"/>
    <property type="match status" value="1"/>
</dbReference>
<dbReference type="InterPro" id="IPR043133">
    <property type="entry name" value="GTP-CH-I_C/QueF"/>
</dbReference>
<dbReference type="NCBIfam" id="NF006825">
    <property type="entry name" value="PRK09347.1-2"/>
    <property type="match status" value="1"/>
</dbReference>
<keyword evidence="3 5" id="KW-0554">One-carbon metabolism</keyword>
<dbReference type="Pfam" id="PF01227">
    <property type="entry name" value="GTP_cyclohydroI"/>
    <property type="match status" value="1"/>
</dbReference>
<dbReference type="Gene3D" id="3.30.1130.10">
    <property type="match status" value="1"/>
</dbReference>
<comment type="catalytic activity">
    <reaction evidence="1 5">
        <text>GTP + H2O = 7,8-dihydroneopterin 3'-triphosphate + formate + H(+)</text>
        <dbReference type="Rhea" id="RHEA:17473"/>
        <dbReference type="ChEBI" id="CHEBI:15377"/>
        <dbReference type="ChEBI" id="CHEBI:15378"/>
        <dbReference type="ChEBI" id="CHEBI:15740"/>
        <dbReference type="ChEBI" id="CHEBI:37565"/>
        <dbReference type="ChEBI" id="CHEBI:58462"/>
        <dbReference type="EC" id="3.5.4.16"/>
    </reaction>
</comment>
<dbReference type="PANTHER" id="PTHR11109:SF7">
    <property type="entry name" value="GTP CYCLOHYDROLASE 1"/>
    <property type="match status" value="1"/>
</dbReference>
<keyword evidence="8" id="KW-1185">Reference proteome</keyword>
<evidence type="ECO:0000259" key="6">
    <source>
        <dbReference type="Pfam" id="PF01227"/>
    </source>
</evidence>
<evidence type="ECO:0000313" key="8">
    <source>
        <dbReference type="Proteomes" id="UP001323798"/>
    </source>
</evidence>
<evidence type="ECO:0000256" key="2">
    <source>
        <dbReference type="ARBA" id="ARBA00005080"/>
    </source>
</evidence>
<keyword evidence="4 5" id="KW-0378">Hydrolase</keyword>
<feature type="binding site" evidence="5">
    <location>
        <position position="89"/>
    </location>
    <ligand>
        <name>Zn(2+)</name>
        <dbReference type="ChEBI" id="CHEBI:29105"/>
    </ligand>
</feature>
<sequence length="196" mass="21405">MTIPTALHALEDDPVDRDRAEAAVAELLSALGHDIAREHLSETPRRVVEGLLELTTPEPFAMTTFANDTGYDDLVVVRGIRFTSLCAHHLLPFRGEADVAYLPGDRLVGLSKLARVVDRFARGLQVQESLTTQIADELDSVLAPRGVGVVLRAEHLCMSIRGVRAAESITETTAFRGALLTDGGLRRRILDEGRRS</sequence>
<feature type="domain" description="GTP cyclohydrolase I" evidence="6">
    <location>
        <begin position="21"/>
        <end position="191"/>
    </location>
</feature>